<dbReference type="InterPro" id="IPR036890">
    <property type="entry name" value="HATPase_C_sf"/>
</dbReference>
<dbReference type="PRINTS" id="PR00344">
    <property type="entry name" value="BCTRLSENSOR"/>
</dbReference>
<dbReference type="PROSITE" id="PS50885">
    <property type="entry name" value="HAMP"/>
    <property type="match status" value="1"/>
</dbReference>
<dbReference type="InterPro" id="IPR005467">
    <property type="entry name" value="His_kinase_dom"/>
</dbReference>
<name>A0ABT9DAN2_9CELL</name>
<evidence type="ECO:0000256" key="5">
    <source>
        <dbReference type="ARBA" id="ARBA00022679"/>
    </source>
</evidence>
<dbReference type="EC" id="2.7.13.3" evidence="3"/>
<evidence type="ECO:0000259" key="12">
    <source>
        <dbReference type="PROSITE" id="PS50109"/>
    </source>
</evidence>
<sequence>MRLIDRAERADLATRLLLAIVVVVLVGAATAWAVGAAVGPGLFHEHMLRTTGTAESATEHAERAFATASVLSLSLSLLAALVASAAVSIVLARRIRRSLAPLGAAAERVAAGDLTVRVEPPRVGPEFDQLAESFTAMAAELARVEQTRTQLLADLAHEMRTPVSVLAGYLEAFAEGVEAPDEETLRMLREQVERLARLSEDVALVTSAEEGRLRLELRGTDVGQVAREAVAQALARHVGSGVEVDVEAEGGLLAQADPDRIGQVLTNLLDNAVRHTPAGGRVSVRAGRDGGDVLVVVTDTGEGIAAEHLPRLFDRFYRVDAARDRRHGGSGIGLSIARAIARAHGGSLEAASPGPGQGATFTLRLPAV</sequence>
<dbReference type="SUPFAM" id="SSF55874">
    <property type="entry name" value="ATPase domain of HSP90 chaperone/DNA topoisomerase II/histidine kinase"/>
    <property type="match status" value="1"/>
</dbReference>
<feature type="domain" description="Histidine kinase" evidence="12">
    <location>
        <begin position="154"/>
        <end position="368"/>
    </location>
</feature>
<dbReference type="InterPro" id="IPR003594">
    <property type="entry name" value="HATPase_dom"/>
</dbReference>
<dbReference type="SMART" id="SM00304">
    <property type="entry name" value="HAMP"/>
    <property type="match status" value="1"/>
</dbReference>
<keyword evidence="9" id="KW-0902">Two-component regulatory system</keyword>
<dbReference type="Pfam" id="PF00512">
    <property type="entry name" value="HisKA"/>
    <property type="match status" value="1"/>
</dbReference>
<dbReference type="InterPro" id="IPR050428">
    <property type="entry name" value="TCS_sensor_his_kinase"/>
</dbReference>
<comment type="catalytic activity">
    <reaction evidence="1">
        <text>ATP + protein L-histidine = ADP + protein N-phospho-L-histidine.</text>
        <dbReference type="EC" id="2.7.13.3"/>
    </reaction>
</comment>
<accession>A0ABT9DAN2</accession>
<keyword evidence="8 11" id="KW-1133">Transmembrane helix</keyword>
<evidence type="ECO:0000256" key="3">
    <source>
        <dbReference type="ARBA" id="ARBA00012438"/>
    </source>
</evidence>
<evidence type="ECO:0000313" key="14">
    <source>
        <dbReference type="EMBL" id="MDO8107620.1"/>
    </source>
</evidence>
<dbReference type="InterPro" id="IPR003660">
    <property type="entry name" value="HAMP_dom"/>
</dbReference>
<dbReference type="Gene3D" id="1.10.287.130">
    <property type="match status" value="1"/>
</dbReference>
<evidence type="ECO:0000256" key="10">
    <source>
        <dbReference type="ARBA" id="ARBA00023136"/>
    </source>
</evidence>
<keyword evidence="5" id="KW-0808">Transferase</keyword>
<organism evidence="14 15">
    <name type="scientific">Actinotalea lenta</name>
    <dbReference type="NCBI Taxonomy" id="3064654"/>
    <lineage>
        <taxon>Bacteria</taxon>
        <taxon>Bacillati</taxon>
        <taxon>Actinomycetota</taxon>
        <taxon>Actinomycetes</taxon>
        <taxon>Micrococcales</taxon>
        <taxon>Cellulomonadaceae</taxon>
        <taxon>Actinotalea</taxon>
    </lineage>
</organism>
<dbReference type="PROSITE" id="PS50109">
    <property type="entry name" value="HIS_KIN"/>
    <property type="match status" value="1"/>
</dbReference>
<dbReference type="Pfam" id="PF00672">
    <property type="entry name" value="HAMP"/>
    <property type="match status" value="1"/>
</dbReference>
<evidence type="ECO:0000256" key="11">
    <source>
        <dbReference type="SAM" id="Phobius"/>
    </source>
</evidence>
<proteinExistence type="predicted"/>
<dbReference type="PANTHER" id="PTHR45436">
    <property type="entry name" value="SENSOR HISTIDINE KINASE YKOH"/>
    <property type="match status" value="1"/>
</dbReference>
<dbReference type="Pfam" id="PF02518">
    <property type="entry name" value="HATPase_c"/>
    <property type="match status" value="1"/>
</dbReference>
<keyword evidence="10 11" id="KW-0472">Membrane</keyword>
<gene>
    <name evidence="14" type="ORF">Q6348_10475</name>
</gene>
<keyword evidence="15" id="KW-1185">Reference proteome</keyword>
<evidence type="ECO:0000256" key="8">
    <source>
        <dbReference type="ARBA" id="ARBA00022989"/>
    </source>
</evidence>
<reference evidence="14 15" key="1">
    <citation type="submission" date="2023-07" db="EMBL/GenBank/DDBJ databases">
        <title>Description of novel actinomycetes strains, isolated from tidal flat sediment.</title>
        <authorList>
            <person name="Lu C."/>
        </authorList>
    </citation>
    <scope>NUCLEOTIDE SEQUENCE [LARGE SCALE GENOMIC DNA]</scope>
    <source>
        <strain evidence="14 15">SYSU T00b441</strain>
    </source>
</reference>
<dbReference type="SUPFAM" id="SSF47384">
    <property type="entry name" value="Homodimeric domain of signal transducing histidine kinase"/>
    <property type="match status" value="1"/>
</dbReference>
<keyword evidence="7 14" id="KW-0418">Kinase</keyword>
<evidence type="ECO:0000259" key="13">
    <source>
        <dbReference type="PROSITE" id="PS50885"/>
    </source>
</evidence>
<evidence type="ECO:0000256" key="2">
    <source>
        <dbReference type="ARBA" id="ARBA00004236"/>
    </source>
</evidence>
<dbReference type="InterPro" id="IPR003661">
    <property type="entry name" value="HisK_dim/P_dom"/>
</dbReference>
<evidence type="ECO:0000313" key="15">
    <source>
        <dbReference type="Proteomes" id="UP001232536"/>
    </source>
</evidence>
<comment type="caution">
    <text evidence="14">The sequence shown here is derived from an EMBL/GenBank/DDBJ whole genome shotgun (WGS) entry which is preliminary data.</text>
</comment>
<dbReference type="EMBL" id="JAUQYP010000001">
    <property type="protein sequence ID" value="MDO8107620.1"/>
    <property type="molecule type" value="Genomic_DNA"/>
</dbReference>
<dbReference type="Gene3D" id="3.30.565.10">
    <property type="entry name" value="Histidine kinase-like ATPase, C-terminal domain"/>
    <property type="match status" value="1"/>
</dbReference>
<keyword evidence="6 11" id="KW-0812">Transmembrane</keyword>
<dbReference type="InterPro" id="IPR004358">
    <property type="entry name" value="Sig_transdc_His_kin-like_C"/>
</dbReference>
<feature type="transmembrane region" description="Helical" evidence="11">
    <location>
        <begin position="70"/>
        <end position="92"/>
    </location>
</feature>
<evidence type="ECO:0000256" key="4">
    <source>
        <dbReference type="ARBA" id="ARBA00022553"/>
    </source>
</evidence>
<protein>
    <recommendedName>
        <fullName evidence="3">histidine kinase</fullName>
        <ecNumber evidence="3">2.7.13.3</ecNumber>
    </recommendedName>
</protein>
<evidence type="ECO:0000256" key="1">
    <source>
        <dbReference type="ARBA" id="ARBA00000085"/>
    </source>
</evidence>
<dbReference type="SUPFAM" id="SSF158472">
    <property type="entry name" value="HAMP domain-like"/>
    <property type="match status" value="1"/>
</dbReference>
<dbReference type="SMART" id="SM00387">
    <property type="entry name" value="HATPase_c"/>
    <property type="match status" value="1"/>
</dbReference>
<dbReference type="GO" id="GO:0016301">
    <property type="term" value="F:kinase activity"/>
    <property type="evidence" value="ECO:0007669"/>
    <property type="project" value="UniProtKB-KW"/>
</dbReference>
<dbReference type="SMART" id="SM00388">
    <property type="entry name" value="HisKA"/>
    <property type="match status" value="1"/>
</dbReference>
<keyword evidence="4" id="KW-0597">Phosphoprotein</keyword>
<evidence type="ECO:0000256" key="9">
    <source>
        <dbReference type="ARBA" id="ARBA00023012"/>
    </source>
</evidence>
<evidence type="ECO:0000256" key="6">
    <source>
        <dbReference type="ARBA" id="ARBA00022692"/>
    </source>
</evidence>
<dbReference type="InterPro" id="IPR036097">
    <property type="entry name" value="HisK_dim/P_sf"/>
</dbReference>
<dbReference type="Gene3D" id="6.10.340.10">
    <property type="match status" value="1"/>
</dbReference>
<dbReference type="RefSeq" id="WP_304601238.1">
    <property type="nucleotide sequence ID" value="NZ_JAUQYP010000001.1"/>
</dbReference>
<dbReference type="Proteomes" id="UP001232536">
    <property type="component" value="Unassembled WGS sequence"/>
</dbReference>
<feature type="transmembrane region" description="Helical" evidence="11">
    <location>
        <begin position="12"/>
        <end position="38"/>
    </location>
</feature>
<dbReference type="PANTHER" id="PTHR45436:SF5">
    <property type="entry name" value="SENSOR HISTIDINE KINASE TRCS"/>
    <property type="match status" value="1"/>
</dbReference>
<dbReference type="CDD" id="cd00082">
    <property type="entry name" value="HisKA"/>
    <property type="match status" value="1"/>
</dbReference>
<feature type="domain" description="HAMP" evidence="13">
    <location>
        <begin position="93"/>
        <end position="146"/>
    </location>
</feature>
<comment type="subcellular location">
    <subcellularLocation>
        <location evidence="2">Cell membrane</location>
    </subcellularLocation>
</comment>
<evidence type="ECO:0000256" key="7">
    <source>
        <dbReference type="ARBA" id="ARBA00022777"/>
    </source>
</evidence>
<dbReference type="CDD" id="cd06225">
    <property type="entry name" value="HAMP"/>
    <property type="match status" value="1"/>
</dbReference>